<dbReference type="EMBL" id="FQUT01000007">
    <property type="protein sequence ID" value="SHF83173.1"/>
    <property type="molecule type" value="Genomic_DNA"/>
</dbReference>
<evidence type="ECO:0000313" key="3">
    <source>
        <dbReference type="Proteomes" id="UP000184518"/>
    </source>
</evidence>
<dbReference type="STRING" id="1416778.SAMN05443633_10774"/>
<gene>
    <name evidence="2" type="ORF">SAMN05443633_10774</name>
</gene>
<dbReference type="RefSeq" id="WP_072958831.1">
    <property type="nucleotide sequence ID" value="NZ_FQUT01000007.1"/>
</dbReference>
<dbReference type="Proteomes" id="UP000184518">
    <property type="component" value="Unassembled WGS sequence"/>
</dbReference>
<proteinExistence type="predicted"/>
<evidence type="ECO:0000256" key="1">
    <source>
        <dbReference type="SAM" id="SignalP"/>
    </source>
</evidence>
<protein>
    <submittedName>
        <fullName evidence="2">Uncharacterized protein</fullName>
    </submittedName>
</protein>
<keyword evidence="1" id="KW-0732">Signal</keyword>
<name>A0A1M5EVB3_9FLAO</name>
<accession>A0A1M5EVB3</accession>
<organism evidence="2 3">
    <name type="scientific">Chryseobacterium arachidis</name>
    <dbReference type="NCBI Taxonomy" id="1416778"/>
    <lineage>
        <taxon>Bacteria</taxon>
        <taxon>Pseudomonadati</taxon>
        <taxon>Bacteroidota</taxon>
        <taxon>Flavobacteriia</taxon>
        <taxon>Flavobacteriales</taxon>
        <taxon>Weeksellaceae</taxon>
        <taxon>Chryseobacterium group</taxon>
        <taxon>Chryseobacterium</taxon>
    </lineage>
</organism>
<evidence type="ECO:0000313" key="2">
    <source>
        <dbReference type="EMBL" id="SHF83173.1"/>
    </source>
</evidence>
<sequence>MKKILFIGFLYSFSILFSQAKNVHYTDFIDFTDNSGVKYSAMMVTDRHNDDDGRADATVRILYSTDGNEHLVEFYSDCYLENLKNGNTKISFIPVKNASVQIIKGKDVNYNTDTFIYEIESKTNKITGTQSDKNSTTLTPIIYRNTTLQTQDRIDEIDRFYFRTEPMYGLLKDFYNKKIEDTEKPYFDAVGWFGSDGIAYQAFIISVLKEKGTLDSVVRIRYEKNGEINIVQYDTLSEIKLQNDDTITISIKPKDKIIKNIKGNSSYSADSFFYTLDGNDQFISGKQSDDNSSADLSYIKVSNNREFALKFYSEKDEIYQKYFK</sequence>
<feature type="chain" id="PRO_5012274016" evidence="1">
    <location>
        <begin position="21"/>
        <end position="324"/>
    </location>
</feature>
<keyword evidence="3" id="KW-1185">Reference proteome</keyword>
<dbReference type="AlphaFoldDB" id="A0A1M5EVB3"/>
<feature type="signal peptide" evidence="1">
    <location>
        <begin position="1"/>
        <end position="20"/>
    </location>
</feature>
<dbReference type="OrthoDB" id="1225335at2"/>
<reference evidence="3" key="1">
    <citation type="submission" date="2016-11" db="EMBL/GenBank/DDBJ databases">
        <authorList>
            <person name="Varghese N."/>
            <person name="Submissions S."/>
        </authorList>
    </citation>
    <scope>NUCLEOTIDE SEQUENCE [LARGE SCALE GENOMIC DNA]</scope>
    <source>
        <strain evidence="3">DSM 27619</strain>
    </source>
</reference>